<dbReference type="InterPro" id="IPR000467">
    <property type="entry name" value="G_patch_dom"/>
</dbReference>
<dbReference type="GO" id="GO:0003723">
    <property type="term" value="F:RNA binding"/>
    <property type="evidence" value="ECO:0007669"/>
    <property type="project" value="InterPro"/>
</dbReference>
<evidence type="ECO:0000259" key="6">
    <source>
        <dbReference type="PROSITE" id="PS50174"/>
    </source>
</evidence>
<evidence type="ECO:0000256" key="3">
    <source>
        <dbReference type="ARBA" id="ARBA00023187"/>
    </source>
</evidence>
<feature type="compositionally biased region" description="Acidic residues" evidence="5">
    <location>
        <begin position="882"/>
        <end position="896"/>
    </location>
</feature>
<protein>
    <submittedName>
        <fullName evidence="7">SURP and G-patch domain containing 2</fullName>
    </submittedName>
</protein>
<evidence type="ECO:0000313" key="7">
    <source>
        <dbReference type="Ensembl" id="ENSCCAP00000010951.1"/>
    </source>
</evidence>
<dbReference type="GeneTree" id="ENSGT00410000025695"/>
<keyword evidence="8" id="KW-1185">Reference proteome</keyword>
<dbReference type="Gene3D" id="1.10.10.790">
    <property type="entry name" value="Surp module"/>
    <property type="match status" value="2"/>
</dbReference>
<feature type="compositionally biased region" description="Basic and acidic residues" evidence="5">
    <location>
        <begin position="742"/>
        <end position="754"/>
    </location>
</feature>
<dbReference type="PROSITE" id="PS50174">
    <property type="entry name" value="G_PATCH"/>
    <property type="match status" value="1"/>
</dbReference>
<dbReference type="Pfam" id="PF01585">
    <property type="entry name" value="G-patch"/>
    <property type="match status" value="1"/>
</dbReference>
<dbReference type="SUPFAM" id="SSF109905">
    <property type="entry name" value="Surp module (SWAP domain)"/>
    <property type="match status" value="1"/>
</dbReference>
<name>A0A2K5Q4X6_CEBIM</name>
<feature type="compositionally biased region" description="Low complexity" evidence="5">
    <location>
        <begin position="713"/>
        <end position="724"/>
    </location>
</feature>
<feature type="region of interest" description="Disordered" evidence="5">
    <location>
        <begin position="1022"/>
        <end position="1053"/>
    </location>
</feature>
<feature type="region of interest" description="Disordered" evidence="5">
    <location>
        <begin position="974"/>
        <end position="994"/>
    </location>
</feature>
<dbReference type="PANTHER" id="PTHR23340">
    <property type="entry name" value="ARGININE/SERINE RICH SPLICING FACTOR SF4/14"/>
    <property type="match status" value="1"/>
</dbReference>
<dbReference type="FunFam" id="1.10.10.790:FF:000010">
    <property type="entry name" value="SURP and G-patch domain-containing protein 2"/>
    <property type="match status" value="1"/>
</dbReference>
<dbReference type="SMART" id="SM00648">
    <property type="entry name" value="SWAP"/>
    <property type="match status" value="1"/>
</dbReference>
<gene>
    <name evidence="7" type="primary">SUGP2</name>
</gene>
<reference evidence="7" key="1">
    <citation type="submission" date="2025-08" db="UniProtKB">
        <authorList>
            <consortium name="Ensembl"/>
        </authorList>
    </citation>
    <scope>IDENTIFICATION</scope>
</reference>
<sequence>MSPPRAAAAAAAGQNNMAARRITQETFDAVLQEKAKRYHVDTSGEAVSDTLQFKAQDLLRAVPRSRAEMYDDVHSDGRYSLSGSVAHSRDAGREGLRSDVFPGPSFRSNNPSISDDSYFRKECGRDLEFSHSDSREQVIGHRKLGHFRSQDWKFTLRGSWEQDFGQPVSQESSWSQEYSFGPSAVLGDFGSSRLMEKECLEKESRDYDVDHPGEADSVLRGSSQVQARGRALNIVDQEGSLLGKGETQGLLTAKGGVGKLVTLRNVSTKKIPTMNRITPKTQGTNQIQKTTPSPDVTLGTNPGTEDIQFPIQKIPLGLDLKNLRLPRRKMSFDIIDKSDVFSRFGIEIIKWAGFHTIKDDIKFSQLFQTLFELETETCAKMLASFKCSLKPEHRDFCFFTIKFLKHSALKTPRVDNEFLNMLLDKGAVKTKNCFFEIIKPFDKYIMRLQDRLLKSVTPLLMACNAYELSVKMKTLTNPLDLALALETTNSLCRKSLALLGQTFSLASSFRQEKILEAVGLQDIAPSPAAFPNFEDSTLFGREYIDHLKAWLVSSGCPLQIKKAEPEPAREEEKMIPSIKPEIQAKAPSSLSDAVPQRADHKVVGTIDQLVKRVIEGSLSPKERTLLKEDPAYWFLSDENSLEYKYYKLKLAEMQRMSHSLRGADQKPTSAECAVRAMLYARAVRNLKKKLLPWQRRGLLRAQGLRGWKARRATTGTQTLLSSGTRLKHHGRQAPGLPQAKPSLRDRNDAAKDCPPDPARPSPQDPSAEASGPSPKLAGVDISAAPQTSSPCPSADIRARQWAKAPGTWFLHDQNSSAFKFYRKKVFELCPSICFTSSPHNLHTGGRDTTGSQESPMDLMEGEGEFEGEPPPRGAELESLEVMPEEEEDDDDEDGGEEAPASGGAGKSGGSTPADGLPSEAAEDDLAGAPALSQASAGTCFPRKRISSKSLKVGMIPAPKRVCLIQEPKVHEPVRIAYDRPRGRPMSKKKKPKDLDFAQQKLTDKNLGFQMLQKMGWKEGHGLGSLGKGIREPVSVGTPSEGEGLGADGQEHKEDTFDVFRQRMMQMYRHKRANK</sequence>
<feature type="region of interest" description="Disordered" evidence="5">
    <location>
        <begin position="81"/>
        <end position="107"/>
    </location>
</feature>
<dbReference type="InterPro" id="IPR000061">
    <property type="entry name" value="Surp"/>
</dbReference>
<accession>A0A2K5Q4X6</accession>
<feature type="compositionally biased region" description="Polar residues" evidence="5">
    <location>
        <begin position="836"/>
        <end position="854"/>
    </location>
</feature>
<feature type="region of interest" description="Disordered" evidence="5">
    <location>
        <begin position="276"/>
        <end position="302"/>
    </location>
</feature>
<feature type="region of interest" description="Disordered" evidence="5">
    <location>
        <begin position="836"/>
        <end position="921"/>
    </location>
</feature>
<reference evidence="7" key="2">
    <citation type="submission" date="2025-09" db="UniProtKB">
        <authorList>
            <consortium name="Ensembl"/>
        </authorList>
    </citation>
    <scope>IDENTIFICATION</scope>
</reference>
<dbReference type="GO" id="GO:0008380">
    <property type="term" value="P:RNA splicing"/>
    <property type="evidence" value="ECO:0007669"/>
    <property type="project" value="UniProtKB-KW"/>
</dbReference>
<dbReference type="SMART" id="SM00443">
    <property type="entry name" value="G_patch"/>
    <property type="match status" value="1"/>
</dbReference>
<evidence type="ECO:0000256" key="5">
    <source>
        <dbReference type="SAM" id="MobiDB-lite"/>
    </source>
</evidence>
<dbReference type="InterPro" id="IPR035967">
    <property type="entry name" value="SWAP/Surp_sf"/>
</dbReference>
<feature type="compositionally biased region" description="Basic residues" evidence="5">
    <location>
        <begin position="982"/>
        <end position="991"/>
    </location>
</feature>
<keyword evidence="2" id="KW-0507">mRNA processing</keyword>
<dbReference type="InterPro" id="IPR040169">
    <property type="entry name" value="SUGP1/2"/>
</dbReference>
<proteinExistence type="predicted"/>
<keyword evidence="3" id="KW-0508">mRNA splicing</keyword>
<dbReference type="GO" id="GO:0005654">
    <property type="term" value="C:nucleoplasm"/>
    <property type="evidence" value="ECO:0007669"/>
    <property type="project" value="TreeGrafter"/>
</dbReference>
<organism evidence="7 8">
    <name type="scientific">Cebus imitator</name>
    <name type="common">Panamanian white-faced capuchin</name>
    <name type="synonym">Cebus capucinus imitator</name>
    <dbReference type="NCBI Taxonomy" id="2715852"/>
    <lineage>
        <taxon>Eukaryota</taxon>
        <taxon>Metazoa</taxon>
        <taxon>Chordata</taxon>
        <taxon>Craniata</taxon>
        <taxon>Vertebrata</taxon>
        <taxon>Euteleostomi</taxon>
        <taxon>Mammalia</taxon>
        <taxon>Eutheria</taxon>
        <taxon>Euarchontoglires</taxon>
        <taxon>Primates</taxon>
        <taxon>Haplorrhini</taxon>
        <taxon>Platyrrhini</taxon>
        <taxon>Cebidae</taxon>
        <taxon>Cebinae</taxon>
        <taxon>Cebus</taxon>
    </lineage>
</organism>
<comment type="subcellular location">
    <subcellularLocation>
        <location evidence="1">Nucleus</location>
    </subcellularLocation>
</comment>
<feature type="compositionally biased region" description="Basic and acidic residues" evidence="5">
    <location>
        <begin position="87"/>
        <end position="97"/>
    </location>
</feature>
<evidence type="ECO:0000256" key="2">
    <source>
        <dbReference type="ARBA" id="ARBA00022664"/>
    </source>
</evidence>
<dbReference type="Ensembl" id="ENSCCAT00000028352.1">
    <property type="protein sequence ID" value="ENSCCAP00000010951.1"/>
    <property type="gene ID" value="ENSCCAG00000023178.1"/>
</dbReference>
<feature type="region of interest" description="Disordered" evidence="5">
    <location>
        <begin position="710"/>
        <end position="795"/>
    </location>
</feature>
<dbReference type="AlphaFoldDB" id="A0A2K5Q4X6"/>
<evidence type="ECO:0000313" key="8">
    <source>
        <dbReference type="Proteomes" id="UP000233040"/>
    </source>
</evidence>
<evidence type="ECO:0000256" key="1">
    <source>
        <dbReference type="ARBA" id="ARBA00004123"/>
    </source>
</evidence>
<dbReference type="PANTHER" id="PTHR23340:SF2">
    <property type="entry name" value="SURP AND G-PATCH DOMAIN-CONTAINING PROTEIN 2"/>
    <property type="match status" value="1"/>
</dbReference>
<dbReference type="Proteomes" id="UP000233040">
    <property type="component" value="Unassembled WGS sequence"/>
</dbReference>
<evidence type="ECO:0000256" key="4">
    <source>
        <dbReference type="ARBA" id="ARBA00023242"/>
    </source>
</evidence>
<feature type="domain" description="G-patch" evidence="6">
    <location>
        <begin position="1003"/>
        <end position="1049"/>
    </location>
</feature>
<dbReference type="GO" id="GO:0006397">
    <property type="term" value="P:mRNA processing"/>
    <property type="evidence" value="ECO:0007669"/>
    <property type="project" value="UniProtKB-KW"/>
</dbReference>
<keyword evidence="4" id="KW-0539">Nucleus</keyword>